<name>A0ABN1VAM3_9PSEU</name>
<sequence>MRARIEQQHGGRVGGEQFPDPFEDFLEQPFDLHVGERGVGDHLDPVKAVGGAARMGLRHVLQANPPAGLQHSFAAVSPRTSHFRIREVSRSVDRVLPMVARFRSQQGPIPVEEGFEQVAV</sequence>
<protein>
    <submittedName>
        <fullName evidence="2">Uncharacterized protein</fullName>
    </submittedName>
</protein>
<proteinExistence type="predicted"/>
<accession>A0ABN1VAM3</accession>
<comment type="caution">
    <text evidence="2">The sequence shown here is derived from an EMBL/GenBank/DDBJ whole genome shotgun (WGS) entry which is preliminary data.</text>
</comment>
<feature type="region of interest" description="Disordered" evidence="1">
    <location>
        <begin position="1"/>
        <end position="20"/>
    </location>
</feature>
<evidence type="ECO:0000313" key="3">
    <source>
        <dbReference type="Proteomes" id="UP001500467"/>
    </source>
</evidence>
<gene>
    <name evidence="2" type="ORF">GCM10009675_14590</name>
</gene>
<reference evidence="2 3" key="1">
    <citation type="journal article" date="2019" name="Int. J. Syst. Evol. Microbiol.">
        <title>The Global Catalogue of Microorganisms (GCM) 10K type strain sequencing project: providing services to taxonomists for standard genome sequencing and annotation.</title>
        <authorList>
            <consortium name="The Broad Institute Genomics Platform"/>
            <consortium name="The Broad Institute Genome Sequencing Center for Infectious Disease"/>
            <person name="Wu L."/>
            <person name="Ma J."/>
        </authorList>
    </citation>
    <scope>NUCLEOTIDE SEQUENCE [LARGE SCALE GENOMIC DNA]</scope>
    <source>
        <strain evidence="2 3">JCM 13022</strain>
    </source>
</reference>
<dbReference type="Proteomes" id="UP001500467">
    <property type="component" value="Unassembled WGS sequence"/>
</dbReference>
<organism evidence="2 3">
    <name type="scientific">Prauserella alba</name>
    <dbReference type="NCBI Taxonomy" id="176898"/>
    <lineage>
        <taxon>Bacteria</taxon>
        <taxon>Bacillati</taxon>
        <taxon>Actinomycetota</taxon>
        <taxon>Actinomycetes</taxon>
        <taxon>Pseudonocardiales</taxon>
        <taxon>Pseudonocardiaceae</taxon>
        <taxon>Prauserella</taxon>
    </lineage>
</organism>
<evidence type="ECO:0000256" key="1">
    <source>
        <dbReference type="SAM" id="MobiDB-lite"/>
    </source>
</evidence>
<keyword evidence="3" id="KW-1185">Reference proteome</keyword>
<dbReference type="EMBL" id="BAAALM010000005">
    <property type="protein sequence ID" value="GAA1199766.1"/>
    <property type="molecule type" value="Genomic_DNA"/>
</dbReference>
<evidence type="ECO:0000313" key="2">
    <source>
        <dbReference type="EMBL" id="GAA1199766.1"/>
    </source>
</evidence>